<comment type="caution">
    <text evidence="1">The sequence shown here is derived from an EMBL/GenBank/DDBJ whole genome shotgun (WGS) entry which is preliminary data.</text>
</comment>
<dbReference type="AlphaFoldDB" id="A0ABD1EXN8"/>
<keyword evidence="2" id="KW-1185">Reference proteome</keyword>
<evidence type="ECO:0000313" key="1">
    <source>
        <dbReference type="EMBL" id="KAL1502176.1"/>
    </source>
</evidence>
<name>A0ABD1EXN8_HYPHA</name>
<sequence length="97" mass="11180">MLPGLCSNILSEHKPGNMEQYLGMFIHSPNSQYLFKCASFIHLFQKVQVLHLFMFSVYYVITNQEPIASRWVRSQEINLPPDEQEPVLLNSVGLDPN</sequence>
<proteinExistence type="predicted"/>
<dbReference type="EMBL" id="JBDJPC010000005">
    <property type="protein sequence ID" value="KAL1502176.1"/>
    <property type="molecule type" value="Genomic_DNA"/>
</dbReference>
<evidence type="ECO:0000313" key="2">
    <source>
        <dbReference type="Proteomes" id="UP001566132"/>
    </source>
</evidence>
<reference evidence="1 2" key="1">
    <citation type="submission" date="2024-05" db="EMBL/GenBank/DDBJ databases">
        <title>Genetic variation in Jamaican populations of the coffee berry borer (Hypothenemus hampei).</title>
        <authorList>
            <person name="Errbii M."/>
            <person name="Myrie A."/>
        </authorList>
    </citation>
    <scope>NUCLEOTIDE SEQUENCE [LARGE SCALE GENOMIC DNA]</scope>
    <source>
        <strain evidence="1">JA-Hopewell-2020-01-JO</strain>
        <tissue evidence="1">Whole body</tissue>
    </source>
</reference>
<gene>
    <name evidence="1" type="ORF">ABEB36_007358</name>
</gene>
<organism evidence="1 2">
    <name type="scientific">Hypothenemus hampei</name>
    <name type="common">Coffee berry borer</name>
    <dbReference type="NCBI Taxonomy" id="57062"/>
    <lineage>
        <taxon>Eukaryota</taxon>
        <taxon>Metazoa</taxon>
        <taxon>Ecdysozoa</taxon>
        <taxon>Arthropoda</taxon>
        <taxon>Hexapoda</taxon>
        <taxon>Insecta</taxon>
        <taxon>Pterygota</taxon>
        <taxon>Neoptera</taxon>
        <taxon>Endopterygota</taxon>
        <taxon>Coleoptera</taxon>
        <taxon>Polyphaga</taxon>
        <taxon>Cucujiformia</taxon>
        <taxon>Curculionidae</taxon>
        <taxon>Scolytinae</taxon>
        <taxon>Hypothenemus</taxon>
    </lineage>
</organism>
<protein>
    <submittedName>
        <fullName evidence="1">Uncharacterized protein</fullName>
    </submittedName>
</protein>
<accession>A0ABD1EXN8</accession>
<dbReference type="Proteomes" id="UP001566132">
    <property type="component" value="Unassembled WGS sequence"/>
</dbReference>